<keyword evidence="2" id="KW-1185">Reference proteome</keyword>
<dbReference type="PATRIC" id="fig|162209.4.peg.2016"/>
<dbReference type="STRING" id="162209.IJ22_19040"/>
<proteinExistence type="predicted"/>
<name>A0A0U2VNG6_9BACL</name>
<dbReference type="Proteomes" id="UP000061660">
    <property type="component" value="Chromosome"/>
</dbReference>
<evidence type="ECO:0000313" key="2">
    <source>
        <dbReference type="Proteomes" id="UP000061660"/>
    </source>
</evidence>
<dbReference type="AlphaFoldDB" id="A0A0U2VNG6"/>
<reference evidence="2" key="1">
    <citation type="submission" date="2015-12" db="EMBL/GenBank/DDBJ databases">
        <title>Complete genome sequences of two moderately thermophilic Paenibacillus species.</title>
        <authorList>
            <person name="Butler R.III."/>
            <person name="Wang J."/>
            <person name="Stark B.C."/>
            <person name="Pombert J.-F."/>
        </authorList>
    </citation>
    <scope>NUCLEOTIDE SEQUENCE [LARGE SCALE GENOMIC DNA]</scope>
    <source>
        <strain evidence="2">32O-Y</strain>
    </source>
</reference>
<dbReference type="KEGG" id="pnp:IJ22_19040"/>
<sequence length="64" mass="7182">MTNIIQKALTTSGYYDIEPTVSNLIECYLDYADAYGGDIDDIREDIQNGDITVNQMCNALIRCN</sequence>
<gene>
    <name evidence="1" type="ORF">IJ22_19040</name>
</gene>
<dbReference type="EMBL" id="CP013652">
    <property type="protein sequence ID" value="ALS22278.1"/>
    <property type="molecule type" value="Genomic_DNA"/>
</dbReference>
<accession>A0A0U2VNG6</accession>
<reference evidence="1 2" key="2">
    <citation type="journal article" date="2016" name="Genome Announc.">
        <title>Complete Genome Sequences of Two Interactive Moderate Thermophiles, Paenibacillus napthalenovorans 32O-Y and Paenibacillus sp. 32O-W.</title>
        <authorList>
            <person name="Butler R.R.III."/>
            <person name="Wang J."/>
            <person name="Stark B.C."/>
            <person name="Pombert J.F."/>
        </authorList>
    </citation>
    <scope>NUCLEOTIDE SEQUENCE [LARGE SCALE GENOMIC DNA]</scope>
    <source>
        <strain evidence="1 2">32O-Y</strain>
    </source>
</reference>
<protein>
    <submittedName>
        <fullName evidence="1">Uncharacterized protein</fullName>
    </submittedName>
</protein>
<evidence type="ECO:0000313" key="1">
    <source>
        <dbReference type="EMBL" id="ALS22278.1"/>
    </source>
</evidence>
<organism evidence="1 2">
    <name type="scientific">Paenibacillus naphthalenovorans</name>
    <dbReference type="NCBI Taxonomy" id="162209"/>
    <lineage>
        <taxon>Bacteria</taxon>
        <taxon>Bacillati</taxon>
        <taxon>Bacillota</taxon>
        <taxon>Bacilli</taxon>
        <taxon>Bacillales</taxon>
        <taxon>Paenibacillaceae</taxon>
        <taxon>Paenibacillus</taxon>
    </lineage>
</organism>